<accession>A0AAD1T083</accession>
<dbReference type="EMBL" id="OW240919">
    <property type="protein sequence ID" value="CAH2312169.1"/>
    <property type="molecule type" value="Genomic_DNA"/>
</dbReference>
<dbReference type="InterPro" id="IPR035979">
    <property type="entry name" value="RBD_domain_sf"/>
</dbReference>
<keyword evidence="3" id="KW-0694">RNA-binding</keyword>
<protein>
    <submittedName>
        <fullName evidence="5">Polymerase delta-interacting 3 isoform X1</fullName>
    </submittedName>
</protein>
<dbReference type="Proteomes" id="UP001295444">
    <property type="component" value="Chromosome 08"/>
</dbReference>
<dbReference type="Pfam" id="PF00076">
    <property type="entry name" value="RRM_1"/>
    <property type="match status" value="1"/>
</dbReference>
<dbReference type="GO" id="GO:0003723">
    <property type="term" value="F:RNA binding"/>
    <property type="evidence" value="ECO:0007669"/>
    <property type="project" value="UniProtKB-UniRule"/>
</dbReference>
<dbReference type="InterPro" id="IPR012677">
    <property type="entry name" value="Nucleotide-bd_a/b_plait_sf"/>
</dbReference>
<evidence type="ECO:0000256" key="1">
    <source>
        <dbReference type="ARBA" id="ARBA00008645"/>
    </source>
</evidence>
<dbReference type="Pfam" id="PF00561">
    <property type="entry name" value="Abhydrolase_1"/>
    <property type="match status" value="1"/>
</dbReference>
<proteinExistence type="inferred from homology"/>
<dbReference type="InterPro" id="IPR000504">
    <property type="entry name" value="RRM_dom"/>
</dbReference>
<dbReference type="PANTHER" id="PTHR43798">
    <property type="entry name" value="MONOACYLGLYCEROL LIPASE"/>
    <property type="match status" value="1"/>
</dbReference>
<dbReference type="SMART" id="SM00360">
    <property type="entry name" value="RRM"/>
    <property type="match status" value="1"/>
</dbReference>
<evidence type="ECO:0000256" key="3">
    <source>
        <dbReference type="PROSITE-ProRule" id="PRU00176"/>
    </source>
</evidence>
<dbReference type="Gene3D" id="3.40.50.1820">
    <property type="entry name" value="alpha/beta hydrolase"/>
    <property type="match status" value="1"/>
</dbReference>
<dbReference type="InterPro" id="IPR029058">
    <property type="entry name" value="AB_hydrolase_fold"/>
</dbReference>
<keyword evidence="6" id="KW-1185">Reference proteome</keyword>
<dbReference type="GO" id="GO:0016787">
    <property type="term" value="F:hydrolase activity"/>
    <property type="evidence" value="ECO:0007669"/>
    <property type="project" value="UniProtKB-KW"/>
</dbReference>
<organism evidence="5 6">
    <name type="scientific">Pelobates cultripes</name>
    <name type="common">Western spadefoot toad</name>
    <dbReference type="NCBI Taxonomy" id="61616"/>
    <lineage>
        <taxon>Eukaryota</taxon>
        <taxon>Metazoa</taxon>
        <taxon>Chordata</taxon>
        <taxon>Craniata</taxon>
        <taxon>Vertebrata</taxon>
        <taxon>Euteleostomi</taxon>
        <taxon>Amphibia</taxon>
        <taxon>Batrachia</taxon>
        <taxon>Anura</taxon>
        <taxon>Pelobatoidea</taxon>
        <taxon>Pelobatidae</taxon>
        <taxon>Pelobates</taxon>
    </lineage>
</organism>
<dbReference type="InterPro" id="IPR050266">
    <property type="entry name" value="AB_hydrolase_sf"/>
</dbReference>
<comment type="similarity">
    <text evidence="1">Belongs to the AB hydrolase superfamily.</text>
</comment>
<gene>
    <name evidence="5" type="ORF">PECUL_23A036694</name>
</gene>
<name>A0AAD1T083_PELCU</name>
<evidence type="ECO:0000256" key="2">
    <source>
        <dbReference type="ARBA" id="ARBA00022801"/>
    </source>
</evidence>
<reference evidence="5" key="1">
    <citation type="submission" date="2022-03" db="EMBL/GenBank/DDBJ databases">
        <authorList>
            <person name="Alioto T."/>
            <person name="Alioto T."/>
            <person name="Gomez Garrido J."/>
        </authorList>
    </citation>
    <scope>NUCLEOTIDE SEQUENCE</scope>
</reference>
<dbReference type="InterPro" id="IPR034784">
    <property type="entry name" value="PDIP3_RRM"/>
</dbReference>
<dbReference type="PROSITE" id="PS50102">
    <property type="entry name" value="RRM"/>
    <property type="match status" value="1"/>
</dbReference>
<dbReference type="SUPFAM" id="SSF53474">
    <property type="entry name" value="alpha/beta-Hydrolases"/>
    <property type="match status" value="1"/>
</dbReference>
<dbReference type="GO" id="GO:0016020">
    <property type="term" value="C:membrane"/>
    <property type="evidence" value="ECO:0007669"/>
    <property type="project" value="TreeGrafter"/>
</dbReference>
<sequence>MTVAREKKIIHVLGPACLSVSFCETLERLTSTDGAATPTVVDLLRRYSFGIFCNMADVSLDELIRKRGLTTGTGMYSRLNNRGSTGGIRSRLQTQTQSRPVVTGFQRTFDARQKIGVTDARLKLGVKDARQKLAAKDARFRIKGKVQDAREMLNSRKHVSSVDSVPKVMDAREKLSLKRSAPAMGLSSAISSGSSTIKLTKTIQIPQNKTLPSGVTHSVKGMRINVVNHQPLKQAISQLDQEDDEDDDEEMELSHVPAKQMKITAPNPNLIKPGMSRSQFSIAQTVPLTKVVQNDTYTLPVNPQPVPKATAIRTKTLTNMSRTLVTKEDTSAVPAVSTETVLCPLEGTKMTVNNLHPRVTEEDIVELFCVCGALKRARLLSPGIAEVVFVRKDDAVGAYKKYNNRYLDGQPMKCNLHLNGNVITSDQPILLLEEVTPVKHISGLAGRVQVSPVYLQFSELRFAVPWGHLAAKAWGSTDGRPFLCLHGWLDNANTFDRLIPLLPQDNYYVALDFSGHGFSSHLPQGMLYQPLDYVRDVYRVVTALGWKKISILSHSMGGVVSGLFASSFPESVSHLFLLDSYGFFPIHPDLIQSKFKKAIENFIDIEGTSKPKVYTYEDALHRLLEANFSLTPASAKLLLQRGTTSVPGGVIFNRDIKVYTNNAFPLSISNCLMIMKSFQANVHVILAKNGQDEEFSRGVYSEYGQTLINGYQECLKERFQLSVVDGSHHVHLNEPEKVAEIINLQLLKTSHLYSSL</sequence>
<dbReference type="AlphaFoldDB" id="A0AAD1T083"/>
<evidence type="ECO:0000313" key="6">
    <source>
        <dbReference type="Proteomes" id="UP001295444"/>
    </source>
</evidence>
<keyword evidence="2" id="KW-0378">Hydrolase</keyword>
<dbReference type="InterPro" id="IPR000073">
    <property type="entry name" value="AB_hydrolase_1"/>
</dbReference>
<dbReference type="Gene3D" id="3.30.70.330">
    <property type="match status" value="1"/>
</dbReference>
<dbReference type="SUPFAM" id="SSF54928">
    <property type="entry name" value="RNA-binding domain, RBD"/>
    <property type="match status" value="1"/>
</dbReference>
<evidence type="ECO:0000313" key="5">
    <source>
        <dbReference type="EMBL" id="CAH2312169.1"/>
    </source>
</evidence>
<feature type="domain" description="RRM" evidence="4">
    <location>
        <begin position="348"/>
        <end position="419"/>
    </location>
</feature>
<dbReference type="CDD" id="cd12681">
    <property type="entry name" value="RRM_SKAR"/>
    <property type="match status" value="1"/>
</dbReference>
<dbReference type="PANTHER" id="PTHR43798:SF14">
    <property type="entry name" value="SERINE HYDROLASE-LIKE PROTEIN DDB_G0286239"/>
    <property type="match status" value="1"/>
</dbReference>
<evidence type="ECO:0000259" key="4">
    <source>
        <dbReference type="PROSITE" id="PS50102"/>
    </source>
</evidence>